<evidence type="ECO:0000313" key="10">
    <source>
        <dbReference type="Proteomes" id="UP000477311"/>
    </source>
</evidence>
<evidence type="ECO:0000256" key="5">
    <source>
        <dbReference type="ARBA" id="ARBA00022989"/>
    </source>
</evidence>
<feature type="transmembrane region" description="Helical" evidence="8">
    <location>
        <begin position="276"/>
        <end position="294"/>
    </location>
</feature>
<feature type="transmembrane region" description="Helical" evidence="8">
    <location>
        <begin position="78"/>
        <end position="95"/>
    </location>
</feature>
<gene>
    <name evidence="9" type="ORF">G4L39_00815</name>
</gene>
<keyword evidence="6 8" id="KW-0472">Membrane</keyword>
<sequence length="424" mass="45328">MQLGWIKTGHGRWAGLFFLHAMAMGMWFVPLSALLAGTGHDALRPYAFAASAVAAFVSPLVFGAVADRHVSPVRVVRGLAAATGVAILATSWLLGQGISAGWAWVCVQGVAVCMAPTFSLSTAVVLSQLEDSGREFGPIRAMATVGWMCGCWLISAAGADGLVLSGYLCGAAWLGVSLYTWGLPAVPPPASDPAGDWRARLGWDALGLLRDRDHRVVYLTAGLFSVSLAGLYPYSPPQLQDLGFERLSAWMSLAQVSEVAALFLLSSLLTRWRLKWTMALGLACGALRVALCAFHRPMPVLMGVALHGVAFACVMITAQVYVAERIEGMWRARAQALLTLMSMGLGSLMGYLGCGWWHEWCLRRFGIGGWTWFWGGWALWTVGVLIYFLAAYRGRGHGLRPVPPGGPVEPARTGLPVPPGGATT</sequence>
<evidence type="ECO:0000256" key="7">
    <source>
        <dbReference type="SAM" id="MobiDB-lite"/>
    </source>
</evidence>
<dbReference type="EMBL" id="JAAKYA010000006">
    <property type="protein sequence ID" value="NGO37947.1"/>
    <property type="molecule type" value="Genomic_DNA"/>
</dbReference>
<feature type="transmembrane region" description="Helical" evidence="8">
    <location>
        <begin position="12"/>
        <end position="34"/>
    </location>
</feature>
<evidence type="ECO:0000256" key="4">
    <source>
        <dbReference type="ARBA" id="ARBA00022692"/>
    </source>
</evidence>
<dbReference type="GO" id="GO:0005886">
    <property type="term" value="C:plasma membrane"/>
    <property type="evidence" value="ECO:0007669"/>
    <property type="project" value="UniProtKB-SubCell"/>
</dbReference>
<evidence type="ECO:0000256" key="6">
    <source>
        <dbReference type="ARBA" id="ARBA00023136"/>
    </source>
</evidence>
<feature type="region of interest" description="Disordered" evidence="7">
    <location>
        <begin position="403"/>
        <end position="424"/>
    </location>
</feature>
<feature type="transmembrane region" description="Helical" evidence="8">
    <location>
        <begin position="370"/>
        <end position="390"/>
    </location>
</feature>
<dbReference type="InterPro" id="IPR036259">
    <property type="entry name" value="MFS_trans_sf"/>
</dbReference>
<dbReference type="GO" id="GO:0015213">
    <property type="term" value="F:uridine transmembrane transporter activity"/>
    <property type="evidence" value="ECO:0007669"/>
    <property type="project" value="TreeGrafter"/>
</dbReference>
<accession>A0A6M1RKD5</accession>
<feature type="transmembrane region" description="Helical" evidence="8">
    <location>
        <begin position="300"/>
        <end position="322"/>
    </location>
</feature>
<name>A0A6M1RKD5_9BACT</name>
<keyword evidence="3" id="KW-1003">Cell membrane</keyword>
<evidence type="ECO:0000313" key="9">
    <source>
        <dbReference type="EMBL" id="NGO37947.1"/>
    </source>
</evidence>
<keyword evidence="2" id="KW-0813">Transport</keyword>
<feature type="transmembrane region" description="Helical" evidence="8">
    <location>
        <begin position="334"/>
        <end position="358"/>
    </location>
</feature>
<keyword evidence="5 8" id="KW-1133">Transmembrane helix</keyword>
<proteinExistence type="predicted"/>
<dbReference type="Proteomes" id="UP000477311">
    <property type="component" value="Unassembled WGS sequence"/>
</dbReference>
<organism evidence="9 10">
    <name type="scientific">Limisphaera ngatamarikiensis</name>
    <dbReference type="NCBI Taxonomy" id="1324935"/>
    <lineage>
        <taxon>Bacteria</taxon>
        <taxon>Pseudomonadati</taxon>
        <taxon>Verrucomicrobiota</taxon>
        <taxon>Verrucomicrobiia</taxon>
        <taxon>Limisphaerales</taxon>
        <taxon>Limisphaeraceae</taxon>
        <taxon>Limisphaera</taxon>
    </lineage>
</organism>
<protein>
    <submittedName>
        <fullName evidence="9">Nucleoside permease</fullName>
    </submittedName>
</protein>
<feature type="transmembrane region" description="Helical" evidence="8">
    <location>
        <begin position="216"/>
        <end position="235"/>
    </location>
</feature>
<keyword evidence="4 8" id="KW-0812">Transmembrane</keyword>
<evidence type="ECO:0000256" key="8">
    <source>
        <dbReference type="SAM" id="Phobius"/>
    </source>
</evidence>
<feature type="transmembrane region" description="Helical" evidence="8">
    <location>
        <begin position="247"/>
        <end position="269"/>
    </location>
</feature>
<dbReference type="PANTHER" id="PTHR23522">
    <property type="entry name" value="BLL5896 PROTEIN"/>
    <property type="match status" value="1"/>
</dbReference>
<dbReference type="AlphaFoldDB" id="A0A6M1RKD5"/>
<evidence type="ECO:0000256" key="1">
    <source>
        <dbReference type="ARBA" id="ARBA00004651"/>
    </source>
</evidence>
<feature type="transmembrane region" description="Helical" evidence="8">
    <location>
        <begin position="46"/>
        <end position="66"/>
    </location>
</feature>
<dbReference type="Gene3D" id="1.20.1250.20">
    <property type="entry name" value="MFS general substrate transporter like domains"/>
    <property type="match status" value="2"/>
</dbReference>
<dbReference type="Pfam" id="PF03825">
    <property type="entry name" value="Nuc_H_symport"/>
    <property type="match status" value="1"/>
</dbReference>
<dbReference type="GO" id="GO:0015212">
    <property type="term" value="F:cytidine transmembrane transporter activity"/>
    <property type="evidence" value="ECO:0007669"/>
    <property type="project" value="TreeGrafter"/>
</dbReference>
<keyword evidence="10" id="KW-1185">Reference proteome</keyword>
<dbReference type="PANTHER" id="PTHR23522:SF4">
    <property type="entry name" value="NUCLEOSIDE PERMEASE NUPG-RELATED"/>
    <property type="match status" value="1"/>
</dbReference>
<evidence type="ECO:0000256" key="3">
    <source>
        <dbReference type="ARBA" id="ARBA00022475"/>
    </source>
</evidence>
<dbReference type="InterPro" id="IPR004740">
    <property type="entry name" value="Nuc_H_symport"/>
</dbReference>
<comment type="subcellular location">
    <subcellularLocation>
        <location evidence="1">Cell membrane</location>
        <topology evidence="1">Multi-pass membrane protein</topology>
    </subcellularLocation>
</comment>
<feature type="transmembrane region" description="Helical" evidence="8">
    <location>
        <begin position="101"/>
        <end position="126"/>
    </location>
</feature>
<reference evidence="9 10" key="1">
    <citation type="submission" date="2020-02" db="EMBL/GenBank/DDBJ databases">
        <title>Draft genome sequence of Limisphaera ngatamarikiensis NGM72.4T, a thermophilic Verrucomicrobia grouped in subdivision 3.</title>
        <authorList>
            <person name="Carere C.R."/>
            <person name="Steen J."/>
            <person name="Hugenholtz P."/>
            <person name="Stott M.B."/>
        </authorList>
    </citation>
    <scope>NUCLEOTIDE SEQUENCE [LARGE SCALE GENOMIC DNA]</scope>
    <source>
        <strain evidence="9 10">NGM72.4</strain>
    </source>
</reference>
<dbReference type="SUPFAM" id="SSF103473">
    <property type="entry name" value="MFS general substrate transporter"/>
    <property type="match status" value="1"/>
</dbReference>
<evidence type="ECO:0000256" key="2">
    <source>
        <dbReference type="ARBA" id="ARBA00022448"/>
    </source>
</evidence>
<comment type="caution">
    <text evidence="9">The sequence shown here is derived from an EMBL/GenBank/DDBJ whole genome shotgun (WGS) entry which is preliminary data.</text>
</comment>